<reference evidence="10" key="1">
    <citation type="submission" date="2017-02" db="UniProtKB">
        <authorList>
            <consortium name="WormBaseParasite"/>
        </authorList>
    </citation>
    <scope>IDENTIFICATION</scope>
</reference>
<evidence type="ECO:0000256" key="6">
    <source>
        <dbReference type="ARBA" id="ARBA00024484"/>
    </source>
</evidence>
<dbReference type="GO" id="GO:0005811">
    <property type="term" value="C:lipid droplet"/>
    <property type="evidence" value="ECO:0007669"/>
    <property type="project" value="TreeGrafter"/>
</dbReference>
<dbReference type="Proteomes" id="UP000038045">
    <property type="component" value="Unplaced"/>
</dbReference>
<dbReference type="Pfam" id="PF00501">
    <property type="entry name" value="AMP-binding"/>
    <property type="match status" value="1"/>
</dbReference>
<dbReference type="AlphaFoldDB" id="A0A0N4ZQ01"/>
<dbReference type="GO" id="GO:0035336">
    <property type="term" value="P:long-chain fatty-acyl-CoA metabolic process"/>
    <property type="evidence" value="ECO:0007669"/>
    <property type="project" value="TreeGrafter"/>
</dbReference>
<dbReference type="PANTHER" id="PTHR43272">
    <property type="entry name" value="LONG-CHAIN-FATTY-ACID--COA LIGASE"/>
    <property type="match status" value="1"/>
</dbReference>
<comment type="catalytic activity">
    <reaction evidence="6">
        <text>a long-chain fatty acid + ATP + CoA = a long-chain fatty acyl-CoA + AMP + diphosphate</text>
        <dbReference type="Rhea" id="RHEA:15421"/>
        <dbReference type="ChEBI" id="CHEBI:30616"/>
        <dbReference type="ChEBI" id="CHEBI:33019"/>
        <dbReference type="ChEBI" id="CHEBI:57287"/>
        <dbReference type="ChEBI" id="CHEBI:57560"/>
        <dbReference type="ChEBI" id="CHEBI:83139"/>
        <dbReference type="ChEBI" id="CHEBI:456215"/>
        <dbReference type="EC" id="6.2.1.3"/>
    </reaction>
    <physiologicalReaction direction="left-to-right" evidence="6">
        <dbReference type="Rhea" id="RHEA:15422"/>
    </physiologicalReaction>
</comment>
<evidence type="ECO:0000256" key="3">
    <source>
        <dbReference type="ARBA" id="ARBA00022741"/>
    </source>
</evidence>
<evidence type="ECO:0000256" key="4">
    <source>
        <dbReference type="ARBA" id="ARBA00022832"/>
    </source>
</evidence>
<dbReference type="EC" id="6.2.1.3" evidence="7"/>
<dbReference type="PANTHER" id="PTHR43272:SF83">
    <property type="entry name" value="ACYL-COA SYNTHETASE LONG-CHAIN, ISOFORM J"/>
    <property type="match status" value="1"/>
</dbReference>
<evidence type="ECO:0000256" key="5">
    <source>
        <dbReference type="ARBA" id="ARBA00022840"/>
    </source>
</evidence>
<keyword evidence="3" id="KW-0547">Nucleotide-binding</keyword>
<name>A0A0N4ZQ01_PARTI</name>
<dbReference type="GO" id="GO:0004467">
    <property type="term" value="F:long-chain fatty acid-CoA ligase activity"/>
    <property type="evidence" value="ECO:0007669"/>
    <property type="project" value="UniProtKB-EC"/>
</dbReference>
<dbReference type="GO" id="GO:0005783">
    <property type="term" value="C:endoplasmic reticulum"/>
    <property type="evidence" value="ECO:0007669"/>
    <property type="project" value="TreeGrafter"/>
</dbReference>
<protein>
    <recommendedName>
        <fullName evidence="7">long-chain-fatty-acid--CoA ligase</fullName>
        <ecNumber evidence="7">6.2.1.3</ecNumber>
    </recommendedName>
</protein>
<evidence type="ECO:0000313" key="10">
    <source>
        <dbReference type="WBParaSite" id="PTRK_0001060800.1"/>
    </source>
</evidence>
<keyword evidence="5" id="KW-0067">ATP-binding</keyword>
<evidence type="ECO:0000256" key="7">
    <source>
        <dbReference type="ARBA" id="ARBA00026121"/>
    </source>
</evidence>
<evidence type="ECO:0000256" key="1">
    <source>
        <dbReference type="ARBA" id="ARBA00006432"/>
    </source>
</evidence>
<keyword evidence="2" id="KW-0436">Ligase</keyword>
<keyword evidence="4" id="KW-0443">Lipid metabolism</keyword>
<dbReference type="InterPro" id="IPR000873">
    <property type="entry name" value="AMP-dep_synth/lig_dom"/>
</dbReference>
<dbReference type="InterPro" id="IPR042099">
    <property type="entry name" value="ANL_N_sf"/>
</dbReference>
<dbReference type="InterPro" id="IPR045851">
    <property type="entry name" value="AMP-bd_C_sf"/>
</dbReference>
<dbReference type="WBParaSite" id="PTRK_0001060800.1">
    <property type="protein sequence ID" value="PTRK_0001060800.1"/>
    <property type="gene ID" value="PTRK_0001060800"/>
</dbReference>
<keyword evidence="9" id="KW-1185">Reference proteome</keyword>
<dbReference type="Gene3D" id="3.30.300.30">
    <property type="match status" value="1"/>
</dbReference>
<proteinExistence type="inferred from homology"/>
<dbReference type="Gene3D" id="3.40.50.12780">
    <property type="entry name" value="N-terminal domain of ligase-like"/>
    <property type="match status" value="1"/>
</dbReference>
<keyword evidence="4" id="KW-0276">Fatty acid metabolism</keyword>
<sequence>MSPISNMNNTVDNSKSLAIDTIRLLSKGAFKISDILTYPIHQIIDHPGRKIQKSKSIKGVRLNNEDIYSPFRNINSIEKLSNLLFPDSPTLDKVWDRIVQLYGNNPCFGTREIIKIYDNHKEDGKVFQKVKLGKYKWVTFNKVNDMVINLSKSIKFLNIPKKSNVIIFADTRAEWQITALACYKSGYTVVTIYPTLGKEAVKDAIIESDAPIIFTTSSHFDIIYDISNDIPNIKHIIYFEDRFYPTYKDPTKGEKLIYLKNKFVTCEYFDDFIYKREDYNDTIECTSTDDDVCLIMYTSGSVGKPKGVLLTHKNVIAAVVGMSNVVKATKKDTYIGYLPLAHILEICAEFIALSQGAKVGYSSAQTLIDTAAKIYPGTKGDTRELKPTILAAVPAVMDRIYKAVLDKVSNSGKISKEIFNICYERRLKRFEKGYSSLLIDRIIFKKIKNLLGGKVRLLISGGAPLSPTSQRFMNICFGCPVSQGYGLTETCGAAAITEGTDLSTGYVGAPLICNEIYLKECENTDYKPSNVPPQGEILIHGDNVCKGYYKNPKKTEEEFIIINGKRYFCTGDIGEIREDGSLKIIDRKKDLVKLSHGEYVSLGKVEANLITNKFVDTICVYANPNSSYVVALVVPNKNATIKLGNELSCKTDDWEELCKNKTLIDAFTNELMTFGKNKLEKFEIPKKIFLCHEPWTSANGLMTEALKLKRNVIEKRFKKEIDSMYA</sequence>
<dbReference type="STRING" id="131310.A0A0N4ZQ01"/>
<dbReference type="GO" id="GO:0005886">
    <property type="term" value="C:plasma membrane"/>
    <property type="evidence" value="ECO:0007669"/>
    <property type="project" value="TreeGrafter"/>
</dbReference>
<evidence type="ECO:0000259" key="8">
    <source>
        <dbReference type="Pfam" id="PF00501"/>
    </source>
</evidence>
<evidence type="ECO:0000256" key="2">
    <source>
        <dbReference type="ARBA" id="ARBA00022598"/>
    </source>
</evidence>
<dbReference type="SUPFAM" id="SSF56801">
    <property type="entry name" value="Acetyl-CoA synthetase-like"/>
    <property type="match status" value="1"/>
</dbReference>
<evidence type="ECO:0000313" key="9">
    <source>
        <dbReference type="Proteomes" id="UP000038045"/>
    </source>
</evidence>
<accession>A0A0N4ZQ01</accession>
<organism evidence="9 10">
    <name type="scientific">Parastrongyloides trichosuri</name>
    <name type="common">Possum-specific nematode worm</name>
    <dbReference type="NCBI Taxonomy" id="131310"/>
    <lineage>
        <taxon>Eukaryota</taxon>
        <taxon>Metazoa</taxon>
        <taxon>Ecdysozoa</taxon>
        <taxon>Nematoda</taxon>
        <taxon>Chromadorea</taxon>
        <taxon>Rhabditida</taxon>
        <taxon>Tylenchina</taxon>
        <taxon>Panagrolaimomorpha</taxon>
        <taxon>Strongyloidoidea</taxon>
        <taxon>Strongyloididae</taxon>
        <taxon>Parastrongyloides</taxon>
    </lineage>
</organism>
<dbReference type="GO" id="GO:0005524">
    <property type="term" value="F:ATP binding"/>
    <property type="evidence" value="ECO:0007669"/>
    <property type="project" value="UniProtKB-KW"/>
</dbReference>
<comment type="similarity">
    <text evidence="1">Belongs to the ATP-dependent AMP-binding enzyme family.</text>
</comment>
<feature type="domain" description="AMP-dependent synthetase/ligase" evidence="8">
    <location>
        <begin position="132"/>
        <end position="549"/>
    </location>
</feature>
<dbReference type="GO" id="GO:0030182">
    <property type="term" value="P:neuron differentiation"/>
    <property type="evidence" value="ECO:0007669"/>
    <property type="project" value="TreeGrafter"/>
</dbReference>